<reference evidence="2" key="1">
    <citation type="submission" date="2022-05" db="EMBL/GenBank/DDBJ databases">
        <title>Metagenome Sequencing of an Archaeal-Dominated Microbial Community from a Hot Spring at the Los Azufres Geothermal Field, Mexico.</title>
        <authorList>
            <person name="Marin-Paredes R."/>
            <person name="Martinez-Romero E."/>
            <person name="Servin-Garciduenas L.E."/>
        </authorList>
    </citation>
    <scope>NUCLEOTIDE SEQUENCE</scope>
    <source>
        <strain evidence="2">AZ1-454</strain>
    </source>
</reference>
<feature type="transmembrane region" description="Helical" evidence="1">
    <location>
        <begin position="12"/>
        <end position="35"/>
    </location>
</feature>
<evidence type="ECO:0000313" key="2">
    <source>
        <dbReference type="EMBL" id="MCL7343682.1"/>
    </source>
</evidence>
<protein>
    <submittedName>
        <fullName evidence="2">Type II secretion system protein M</fullName>
    </submittedName>
</protein>
<keyword evidence="1" id="KW-0812">Transmembrane</keyword>
<organism evidence="2">
    <name type="scientific">Candidatus Aramenus sulfurataquae</name>
    <dbReference type="NCBI Taxonomy" id="1326980"/>
    <lineage>
        <taxon>Archaea</taxon>
        <taxon>Thermoproteota</taxon>
        <taxon>Thermoprotei</taxon>
        <taxon>Sulfolobales</taxon>
        <taxon>Sulfolobaceae</taxon>
        <taxon>Candidatus Aramenus</taxon>
    </lineage>
</organism>
<keyword evidence="1" id="KW-1133">Transmembrane helix</keyword>
<proteinExistence type="predicted"/>
<accession>A0AAE3FK62</accession>
<keyword evidence="1" id="KW-0472">Membrane</keyword>
<name>A0AAE3FK62_9CREN</name>
<dbReference type="AlphaFoldDB" id="A0AAE3FK62"/>
<gene>
    <name evidence="2" type="ORF">TQ35_003805</name>
</gene>
<sequence length="513" mass="57255">MRTWRKSNRKDKGLSAVIGMLFVLLIMLAVLIPLVTYMESSPTMQEQAIQQAQPYLQKAQEQLGEVNQQNSPVQIYYYDGDVYLVYASTPPVPVNASYFLLYNGGTVKIVMTPQPTKTTFNGYVAYAYQVGNGYSLVGLVTTVGNIIYADPYTPPGSASTSSTSVDGGALPPLPLAVSLNSNTTPQEIKFNWNQNPIEGYFSSGSNNAISNKGLLFTFTGNNWVNLTFSLFCGWGPYDPSPDTIYLLLPTTAGNPWPVMVTFNDVQGYWNLTTWRWVPGGWYMLIWTPQPGGQPIRGTYSSFGMFDVVKIPSYQYSWQFFPGTYPIKLAFHITQGGVTVYAYYQDNGQWYPIPLPDQQLPQELWNRIKSDCWGYGQVYSAWLNYIGSFDIANQQIMEAFNVYYGGYEQGVNEWVTNFSLDGKLGGASNGGQTTALLDYYGSQWWQAYWHFYKPSDYGFITVPGYNLTTDGMPIGIYQGPGYPTLPSFVVLDPGLSEIMVAWSPGIGVENYAIS</sequence>
<comment type="caution">
    <text evidence="2">The sequence shown here is derived from an EMBL/GenBank/DDBJ whole genome shotgun (WGS) entry which is preliminary data.</text>
</comment>
<evidence type="ECO:0000256" key="1">
    <source>
        <dbReference type="SAM" id="Phobius"/>
    </source>
</evidence>
<dbReference type="EMBL" id="JZWS02000002">
    <property type="protein sequence ID" value="MCL7343682.1"/>
    <property type="molecule type" value="Genomic_DNA"/>
</dbReference>